<name>A0A0P1AA56_PLAHL</name>
<dbReference type="Gene3D" id="3.40.50.11440">
    <property type="match status" value="1"/>
</dbReference>
<evidence type="ECO:0000259" key="2">
    <source>
        <dbReference type="Pfam" id="PF09861"/>
    </source>
</evidence>
<sequence length="527" mass="58426">MCTRNQNTVSFPLVTRCPLTQPAADGLKGDGTAERYSKNKTADILALKNFTDDRDVYLRALCCSKDTELSDAQLREIVRATLQKLETQRGDEFKKVAIVPPDFTRFHSKSGVLSQYAYEYLKGRVTDVLPALGTHDAMTDEEISKMFGDIPKDLFRVHDWRNDVVTIGEVPAELVLKASDGKVNEPWPAQINKLLWDGGHDLVLSIGQVVPHEVMGMANFNKNIFVGTGGSEGINFSHFIGAVYGMERMMGRADNPLRRILNYASVHFLKKLPLIYIQTVIGRGGNGDLVTRGVFIGDDEECFMKAAELSLEVNFELLDAPLDKVVVYLDPKEFKSTWLGNKSIYRTRMAIADNGELIVLAPGVARFGEDKRIDELIRKYGYRTTPEVLAHLNANRDLMKNLSAAAHLIHGSSEGRFRITYCPGQLSQEKIEGVGFGYGELKEMMAKYPVEKLQDGWNVDANGERFFYISNPALGLWAYRGRFESSSTPDSTLTSASRTTETNLATSADPSQACVDAGVGGGPFQHT</sequence>
<organism evidence="3 4">
    <name type="scientific">Plasmopara halstedii</name>
    <name type="common">Downy mildew of sunflower</name>
    <dbReference type="NCBI Taxonomy" id="4781"/>
    <lineage>
        <taxon>Eukaryota</taxon>
        <taxon>Sar</taxon>
        <taxon>Stramenopiles</taxon>
        <taxon>Oomycota</taxon>
        <taxon>Peronosporomycetes</taxon>
        <taxon>Peronosporales</taxon>
        <taxon>Peronosporaceae</taxon>
        <taxon>Plasmopara</taxon>
    </lineage>
</organism>
<reference evidence="4" key="1">
    <citation type="submission" date="2014-09" db="EMBL/GenBank/DDBJ databases">
        <authorList>
            <person name="Sharma Rahul"/>
            <person name="Thines Marco"/>
        </authorList>
    </citation>
    <scope>NUCLEOTIDE SEQUENCE [LARGE SCALE GENOMIC DNA]</scope>
</reference>
<dbReference type="AlphaFoldDB" id="A0A0P1AA56"/>
<evidence type="ECO:0000313" key="3">
    <source>
        <dbReference type="EMBL" id="CEG37468.1"/>
    </source>
</evidence>
<accession>A0A0P1AA56</accession>
<dbReference type="OMA" id="MYKLEPV"/>
<evidence type="ECO:0000313" key="4">
    <source>
        <dbReference type="Proteomes" id="UP000054928"/>
    </source>
</evidence>
<dbReference type="STRING" id="4781.A0A0P1AA56"/>
<proteinExistence type="predicted"/>
<feature type="compositionally biased region" description="Gly residues" evidence="1">
    <location>
        <begin position="518"/>
        <end position="527"/>
    </location>
</feature>
<feature type="domain" description="LarA-like N-terminal" evidence="2">
    <location>
        <begin position="92"/>
        <end position="240"/>
    </location>
</feature>
<dbReference type="PANTHER" id="PTHR33171:SF17">
    <property type="entry name" value="LARA-LIKE N-TERMINAL DOMAIN-CONTAINING PROTEIN"/>
    <property type="match status" value="1"/>
</dbReference>
<dbReference type="GeneID" id="36400114"/>
<dbReference type="RefSeq" id="XP_024573837.1">
    <property type="nucleotide sequence ID" value="XM_024722796.1"/>
</dbReference>
<protein>
    <recommendedName>
        <fullName evidence="2">LarA-like N-terminal domain-containing protein</fullName>
    </recommendedName>
</protein>
<evidence type="ECO:0000256" key="1">
    <source>
        <dbReference type="SAM" id="MobiDB-lite"/>
    </source>
</evidence>
<feature type="compositionally biased region" description="Polar residues" evidence="1">
    <location>
        <begin position="486"/>
        <end position="510"/>
    </location>
</feature>
<dbReference type="InterPro" id="IPR018657">
    <property type="entry name" value="LarA-like_N"/>
</dbReference>
<keyword evidence="4" id="KW-1185">Reference proteome</keyword>
<dbReference type="InterPro" id="IPR043166">
    <property type="entry name" value="LarA-like_C"/>
</dbReference>
<dbReference type="Gene3D" id="3.90.226.30">
    <property type="match status" value="1"/>
</dbReference>
<feature type="region of interest" description="Disordered" evidence="1">
    <location>
        <begin position="486"/>
        <end position="527"/>
    </location>
</feature>
<dbReference type="OrthoDB" id="190718at2759"/>
<dbReference type="InterPro" id="IPR048068">
    <property type="entry name" value="LarA-like"/>
</dbReference>
<dbReference type="Pfam" id="PF09861">
    <property type="entry name" value="Lar_N"/>
    <property type="match status" value="1"/>
</dbReference>
<dbReference type="Proteomes" id="UP000054928">
    <property type="component" value="Unassembled WGS sequence"/>
</dbReference>
<dbReference type="GO" id="GO:0050043">
    <property type="term" value="F:lactate racemase activity"/>
    <property type="evidence" value="ECO:0007669"/>
    <property type="project" value="InterPro"/>
</dbReference>
<dbReference type="EMBL" id="CCYD01000286">
    <property type="protein sequence ID" value="CEG37468.1"/>
    <property type="molecule type" value="Genomic_DNA"/>
</dbReference>
<dbReference type="PANTHER" id="PTHR33171">
    <property type="entry name" value="LAR_N DOMAIN-CONTAINING PROTEIN"/>
    <property type="match status" value="1"/>
</dbReference>